<proteinExistence type="predicted"/>
<keyword evidence="4" id="KW-1185">Reference proteome</keyword>
<feature type="signal peptide" evidence="1">
    <location>
        <begin position="1"/>
        <end position="25"/>
    </location>
</feature>
<dbReference type="InterPro" id="IPR021255">
    <property type="entry name" value="DUF2807"/>
</dbReference>
<dbReference type="AlphaFoldDB" id="A0A1N6CU39"/>
<gene>
    <name evidence="3" type="ORF">SAMN02745824_0990</name>
</gene>
<sequence length="246" mass="24460">MKKLLMVVPILALAACEGSIASAVADGAKSSFPDGIAITTSDSNPGDFSGVTLAGPDNVVFTTGSDFSIRAEGDPDAIEELRYKIKDGQLKIGRESDGIGWSSNSGSAVVYVSAPSLKNAKLAGSGDLKVDEMSDESASLSLAGSGNIDVANVKTASLKAKLAGSGDMVVAGSADSASVSIAGSGDVRAKDLKADSASIKIMGSGDASLSSDGTVDAKIMGSGDIRIHGEATCKSKTMGSGDVTCG</sequence>
<dbReference type="PANTHER" id="PTHR39200:SF1">
    <property type="entry name" value="AUTO-TRANSPORTER ADHESIN HEAD GIN DOMAIN-CONTAINING PROTEIN-RELATED"/>
    <property type="match status" value="1"/>
</dbReference>
<reference evidence="4" key="1">
    <citation type="submission" date="2016-11" db="EMBL/GenBank/DDBJ databases">
        <authorList>
            <person name="Varghese N."/>
            <person name="Submissions S."/>
        </authorList>
    </citation>
    <scope>NUCLEOTIDE SEQUENCE [LARGE SCALE GENOMIC DNA]</scope>
    <source>
        <strain evidence="4">DSM 22363</strain>
    </source>
</reference>
<name>A0A1N6CU39_9SPHN</name>
<dbReference type="RefSeq" id="WP_074203981.1">
    <property type="nucleotide sequence ID" value="NZ_FSQW01000001.1"/>
</dbReference>
<protein>
    <submittedName>
        <fullName evidence="3">Putative auto-transporter adhesin, head GIN domain</fullName>
    </submittedName>
</protein>
<evidence type="ECO:0000313" key="3">
    <source>
        <dbReference type="EMBL" id="SIN61989.1"/>
    </source>
</evidence>
<dbReference type="Gene3D" id="2.160.20.120">
    <property type="match status" value="1"/>
</dbReference>
<dbReference type="OrthoDB" id="7841570at2"/>
<evidence type="ECO:0000259" key="2">
    <source>
        <dbReference type="Pfam" id="PF10988"/>
    </source>
</evidence>
<dbReference type="EMBL" id="FSQW01000001">
    <property type="protein sequence ID" value="SIN61989.1"/>
    <property type="molecule type" value="Genomic_DNA"/>
</dbReference>
<feature type="chain" id="PRO_5012025983" evidence="1">
    <location>
        <begin position="26"/>
        <end position="246"/>
    </location>
</feature>
<evidence type="ECO:0000256" key="1">
    <source>
        <dbReference type="SAM" id="SignalP"/>
    </source>
</evidence>
<organism evidence="3 4">
    <name type="scientific">Parasphingorhabdus marina DSM 22363</name>
    <dbReference type="NCBI Taxonomy" id="1123272"/>
    <lineage>
        <taxon>Bacteria</taxon>
        <taxon>Pseudomonadati</taxon>
        <taxon>Pseudomonadota</taxon>
        <taxon>Alphaproteobacteria</taxon>
        <taxon>Sphingomonadales</taxon>
        <taxon>Sphingomonadaceae</taxon>
        <taxon>Parasphingorhabdus</taxon>
    </lineage>
</organism>
<dbReference type="Pfam" id="PF10988">
    <property type="entry name" value="DUF2807"/>
    <property type="match status" value="1"/>
</dbReference>
<keyword evidence="1" id="KW-0732">Signal</keyword>
<accession>A0A1N6CU39</accession>
<evidence type="ECO:0000313" key="4">
    <source>
        <dbReference type="Proteomes" id="UP000185192"/>
    </source>
</evidence>
<dbReference type="PANTHER" id="PTHR39200">
    <property type="entry name" value="HYPOTHETICAL EXPORTED PROTEIN"/>
    <property type="match status" value="1"/>
</dbReference>
<dbReference type="Proteomes" id="UP000185192">
    <property type="component" value="Unassembled WGS sequence"/>
</dbReference>
<feature type="domain" description="Putative auto-transporter adhesin head GIN" evidence="2">
    <location>
        <begin position="47"/>
        <end position="231"/>
    </location>
</feature>
<dbReference type="STRING" id="1123272.SAMN02745824_0990"/>
<dbReference type="PROSITE" id="PS51257">
    <property type="entry name" value="PROKAR_LIPOPROTEIN"/>
    <property type="match status" value="1"/>
</dbReference>